<keyword evidence="4 10" id="KW-0067">ATP-binding</keyword>
<dbReference type="InterPro" id="IPR027417">
    <property type="entry name" value="P-loop_NTPase"/>
</dbReference>
<dbReference type="Gene3D" id="1.10.1750.10">
    <property type="match status" value="1"/>
</dbReference>
<dbReference type="Gene3D" id="3.40.50.300">
    <property type="entry name" value="P-loop containing nucleotide triphosphate hydrolases"/>
    <property type="match status" value="1"/>
</dbReference>
<dbReference type="SMART" id="SM00760">
    <property type="entry name" value="Bac_DnaA_C"/>
    <property type="match status" value="1"/>
</dbReference>
<evidence type="ECO:0000256" key="1">
    <source>
        <dbReference type="ARBA" id="ARBA00022490"/>
    </source>
</evidence>
<dbReference type="InterPro" id="IPR003593">
    <property type="entry name" value="AAA+_ATPase"/>
</dbReference>
<keyword evidence="2 7" id="KW-0235">DNA replication</keyword>
<dbReference type="AlphaFoldDB" id="A0A7C7D7A7"/>
<dbReference type="GO" id="GO:0006270">
    <property type="term" value="P:DNA replication initiation"/>
    <property type="evidence" value="ECO:0007669"/>
    <property type="project" value="InterPro"/>
</dbReference>
<dbReference type="CDD" id="cd00009">
    <property type="entry name" value="AAA"/>
    <property type="match status" value="1"/>
</dbReference>
<dbReference type="Proteomes" id="UP000553059">
    <property type="component" value="Unassembled WGS sequence"/>
</dbReference>
<evidence type="ECO:0000313" key="11">
    <source>
        <dbReference type="Proteomes" id="UP000553059"/>
    </source>
</evidence>
<dbReference type="GO" id="GO:0005524">
    <property type="term" value="F:ATP binding"/>
    <property type="evidence" value="ECO:0007669"/>
    <property type="project" value="UniProtKB-KW"/>
</dbReference>
<evidence type="ECO:0000259" key="8">
    <source>
        <dbReference type="SMART" id="SM00382"/>
    </source>
</evidence>
<gene>
    <name evidence="10" type="ORF">GX523_00850</name>
</gene>
<organism evidence="10 11">
    <name type="scientific">Desulfitobacterium dehalogenans</name>
    <dbReference type="NCBI Taxonomy" id="36854"/>
    <lineage>
        <taxon>Bacteria</taxon>
        <taxon>Bacillati</taxon>
        <taxon>Bacillota</taxon>
        <taxon>Clostridia</taxon>
        <taxon>Eubacteriales</taxon>
        <taxon>Desulfitobacteriaceae</taxon>
        <taxon>Desulfitobacterium</taxon>
    </lineage>
</organism>
<accession>A0A7C7D7A7</accession>
<dbReference type="InterPro" id="IPR020591">
    <property type="entry name" value="Chromosome_initiator_DnaA-like"/>
</dbReference>
<feature type="domain" description="Chromosomal replication initiator DnaA C-terminal" evidence="9">
    <location>
        <begin position="230"/>
        <end position="298"/>
    </location>
</feature>
<evidence type="ECO:0000256" key="5">
    <source>
        <dbReference type="ARBA" id="ARBA00023121"/>
    </source>
</evidence>
<evidence type="ECO:0000256" key="7">
    <source>
        <dbReference type="RuleBase" id="RU004227"/>
    </source>
</evidence>
<dbReference type="GO" id="GO:0003688">
    <property type="term" value="F:DNA replication origin binding"/>
    <property type="evidence" value="ECO:0007669"/>
    <property type="project" value="TreeGrafter"/>
</dbReference>
<dbReference type="PANTHER" id="PTHR30050:SF2">
    <property type="entry name" value="CHROMOSOMAL REPLICATION INITIATOR PROTEIN DNAA"/>
    <property type="match status" value="1"/>
</dbReference>
<keyword evidence="3" id="KW-0547">Nucleotide-binding</keyword>
<evidence type="ECO:0000256" key="6">
    <source>
        <dbReference type="ARBA" id="ARBA00023125"/>
    </source>
</evidence>
<sequence length="326" mass="37533">MWLSSEFNRMAEQTLKVYEPEEAFFSTLIYGPAGVGKSTLLLKCYKRLKNKKPILYIDAQDFVKNYAFAAQEGTLSRFRLRLRTPTLLILDHIEMLKGKTHSIEEFYHTYEALFQGNSRIICGFRGEPSQLEFLGDKLSSRLLGGLAVPIFQPTPEDRLNYLRLMAYSKFLIVEDLVLELMAEEAANFPEAQSLMNGFIEFANTSDSALDHDALSFYLRERRHKEKLRPSPQNIVQKVAELTGITAEDIYGTTRTSEVRQARQLAIYMMRSLSQLSYPEIGAFLNKSHSSIMKSYQQFQEGIKKSPELKEKLESLLKYFNSREDVN</sequence>
<keyword evidence="5" id="KW-0446">Lipid-binding</keyword>
<dbReference type="InterPro" id="IPR013317">
    <property type="entry name" value="DnaA_dom"/>
</dbReference>
<feature type="domain" description="AAA+ ATPase" evidence="8">
    <location>
        <begin position="23"/>
        <end position="228"/>
    </location>
</feature>
<dbReference type="SMART" id="SM00382">
    <property type="entry name" value="AAA"/>
    <property type="match status" value="1"/>
</dbReference>
<evidence type="ECO:0000313" key="10">
    <source>
        <dbReference type="EMBL" id="HHY25298.1"/>
    </source>
</evidence>
<dbReference type="SUPFAM" id="SSF48295">
    <property type="entry name" value="TrpR-like"/>
    <property type="match status" value="1"/>
</dbReference>
<dbReference type="PRINTS" id="PR00051">
    <property type="entry name" value="DNAA"/>
</dbReference>
<name>A0A7C7D7A7_9FIRM</name>
<dbReference type="InterPro" id="IPR010921">
    <property type="entry name" value="Trp_repressor/repl_initiator"/>
</dbReference>
<dbReference type="Pfam" id="PF08299">
    <property type="entry name" value="Bac_DnaA_C"/>
    <property type="match status" value="1"/>
</dbReference>
<comment type="similarity">
    <text evidence="7">Belongs to the DnaA family.</text>
</comment>
<dbReference type="SUPFAM" id="SSF52540">
    <property type="entry name" value="P-loop containing nucleoside triphosphate hydrolases"/>
    <property type="match status" value="1"/>
</dbReference>
<evidence type="ECO:0000256" key="2">
    <source>
        <dbReference type="ARBA" id="ARBA00022705"/>
    </source>
</evidence>
<dbReference type="GO" id="GO:0005886">
    <property type="term" value="C:plasma membrane"/>
    <property type="evidence" value="ECO:0007669"/>
    <property type="project" value="TreeGrafter"/>
</dbReference>
<protein>
    <submittedName>
        <fullName evidence="10">ATP-binding protein</fullName>
    </submittedName>
</protein>
<keyword evidence="1" id="KW-0963">Cytoplasm</keyword>
<evidence type="ECO:0000256" key="4">
    <source>
        <dbReference type="ARBA" id="ARBA00022840"/>
    </source>
</evidence>
<reference evidence="10 11" key="1">
    <citation type="journal article" date="2020" name="Biotechnol. Biofuels">
        <title>New insights from the biogas microbiome by comprehensive genome-resolved metagenomics of nearly 1600 species originating from multiple anaerobic digesters.</title>
        <authorList>
            <person name="Campanaro S."/>
            <person name="Treu L."/>
            <person name="Rodriguez-R L.M."/>
            <person name="Kovalovszki A."/>
            <person name="Ziels R.M."/>
            <person name="Maus I."/>
            <person name="Zhu X."/>
            <person name="Kougias P.G."/>
            <person name="Basile A."/>
            <person name="Luo G."/>
            <person name="Schluter A."/>
            <person name="Konstantinidis K.T."/>
            <person name="Angelidaki I."/>
        </authorList>
    </citation>
    <scope>NUCLEOTIDE SEQUENCE [LARGE SCALE GENOMIC DNA]</scope>
    <source>
        <strain evidence="10">AS05jafATM_4</strain>
    </source>
</reference>
<proteinExistence type="inferred from homology"/>
<dbReference type="InterPro" id="IPR013159">
    <property type="entry name" value="DnaA_C"/>
</dbReference>
<comment type="caution">
    <text evidence="10">The sequence shown here is derived from an EMBL/GenBank/DDBJ whole genome shotgun (WGS) entry which is preliminary data.</text>
</comment>
<dbReference type="Pfam" id="PF00308">
    <property type="entry name" value="Bac_DnaA"/>
    <property type="match status" value="1"/>
</dbReference>
<dbReference type="GO" id="GO:0006275">
    <property type="term" value="P:regulation of DNA replication"/>
    <property type="evidence" value="ECO:0007669"/>
    <property type="project" value="InterPro"/>
</dbReference>
<dbReference type="PANTHER" id="PTHR30050">
    <property type="entry name" value="CHROMOSOMAL REPLICATION INITIATOR PROTEIN DNAA"/>
    <property type="match status" value="1"/>
</dbReference>
<evidence type="ECO:0000256" key="3">
    <source>
        <dbReference type="ARBA" id="ARBA00022741"/>
    </source>
</evidence>
<dbReference type="CDD" id="cd06571">
    <property type="entry name" value="Bac_DnaA_C"/>
    <property type="match status" value="1"/>
</dbReference>
<dbReference type="EMBL" id="DUTF01000019">
    <property type="protein sequence ID" value="HHY25298.1"/>
    <property type="molecule type" value="Genomic_DNA"/>
</dbReference>
<dbReference type="GO" id="GO:0008289">
    <property type="term" value="F:lipid binding"/>
    <property type="evidence" value="ECO:0007669"/>
    <property type="project" value="UniProtKB-KW"/>
</dbReference>
<evidence type="ECO:0000259" key="9">
    <source>
        <dbReference type="SMART" id="SM00760"/>
    </source>
</evidence>
<keyword evidence="6" id="KW-0238">DNA-binding</keyword>